<feature type="domain" description="C2H2-type" evidence="11">
    <location>
        <begin position="446"/>
        <end position="468"/>
    </location>
</feature>
<dbReference type="Proteomes" id="UP000265000">
    <property type="component" value="Unplaced"/>
</dbReference>
<evidence type="ECO:0000256" key="1">
    <source>
        <dbReference type="ARBA" id="ARBA00004123"/>
    </source>
</evidence>
<feature type="domain" description="C2H2-type" evidence="11">
    <location>
        <begin position="661"/>
        <end position="688"/>
    </location>
</feature>
<evidence type="ECO:0000259" key="11">
    <source>
        <dbReference type="PROSITE" id="PS50157"/>
    </source>
</evidence>
<evidence type="ECO:0000256" key="9">
    <source>
        <dbReference type="PROSITE-ProRule" id="PRU00042"/>
    </source>
</evidence>
<feature type="domain" description="C2H2-type" evidence="11">
    <location>
        <begin position="545"/>
        <end position="573"/>
    </location>
</feature>
<dbReference type="SMART" id="SM00384">
    <property type="entry name" value="AT_hook"/>
    <property type="match status" value="4"/>
</dbReference>
<dbReference type="PROSITE" id="PS50157">
    <property type="entry name" value="ZINC_FINGER_C2H2_2"/>
    <property type="match status" value="22"/>
</dbReference>
<evidence type="ECO:0000256" key="8">
    <source>
        <dbReference type="ARBA" id="ARBA00023242"/>
    </source>
</evidence>
<feature type="domain" description="C2H2-type" evidence="11">
    <location>
        <begin position="915"/>
        <end position="942"/>
    </location>
</feature>
<dbReference type="PANTHER" id="PTHR24393:SF151">
    <property type="entry name" value="C2H2-TYPE DOMAIN-CONTAINING PROTEIN"/>
    <property type="match status" value="1"/>
</dbReference>
<dbReference type="InterPro" id="IPR017956">
    <property type="entry name" value="AT_hook_DNA-bd_motif"/>
</dbReference>
<feature type="domain" description="C2H2-type" evidence="11">
    <location>
        <begin position="887"/>
        <end position="914"/>
    </location>
</feature>
<evidence type="ECO:0000313" key="14">
    <source>
        <dbReference type="Proteomes" id="UP000265000"/>
    </source>
</evidence>
<dbReference type="Pfam" id="PF00096">
    <property type="entry name" value="zf-C2H2"/>
    <property type="match status" value="9"/>
</dbReference>
<feature type="domain" description="C2H2-type" evidence="11">
    <location>
        <begin position="473"/>
        <end position="500"/>
    </location>
</feature>
<evidence type="ECO:0000256" key="10">
    <source>
        <dbReference type="SAM" id="MobiDB-lite"/>
    </source>
</evidence>
<sequence length="1054" mass="120959">MCDVTAELAVEDMEELSSEQRPEPLFLILPPPPPFSLASGELTMPWPKWLKAFEHYAQAFGEKAMLDSSKLLLLQSFLGPAGQLVFTTLIRHPTTYADAVSELTRHFSSDHATQAHRLKFHQRAQMPGESIEEFVTALQNLLGHCHYGKFKTKLLVDQLIEKTNNPQLRERLLSRKDRLTLAKALTIAKEVESHSSESQQFEFHEVSVDIGEEWEPPVQNKRKRGRPRLVIQLKAPVTEPQQKKKRGRPRLGEKTKPELLVSEPQQKRKRGRPRLGEKIKPVPLVPEPQQKRKRGRPRLGEERAPKPSVTEAQRSPAAVQNQTSDSNDTGEPRVTAENNVTRDEPDDNGAASTQMVEDEKSLQSSETGEDNDDGKAGDFFPPSTKMKGLCCPICTERFFKNADKFNRHMRSHTGEKPFKCPHCNLTFSQSYHMTRHMRNQHAAGPYVCPACGLSMESLAELIKHKKTHKEQILNCTDCNEVFLNDEELRSHVKSHNKDPSFPKEGQSDQPTRCVEVKTEDLSELSADACEAVDAEQGRAKPTKDNSCPICIGRRFKGPNKLARHMRTHTKEKPFSCPICSKKFSQSYHMTRHVRIQHGLGQYICPQCGKSFTTWLDLKVHKRSHAHVGLTCLACNKQFREKATLEKHLKLHKAVQPGPRSLTCGDCGKEFGRQHHLKRHIMSHRKASNSGFYSCPDCKKIFYFPEDLNKHLEDHAKENNGTCPKCNERFDSAEELETHMQVHQRSFPCSTCGKKFKVEYALKKHEEGHQHDQYYCSLCQKHFMKLSHYKRHVLVHDRRESKCPHCDGVFLKLTAYKYHLRTHTLERPYQCSCCIETFEQEEELEQHCLKHRKFKKERPYSCTRCDLAYSTLVELTEHMISHEGEQPQTCPFCGKTFLNKNKLERHISIHTGERPHLCSMCGNGFPSAASLKLHVLIHTGEKPFKCLQCSKSFSSASGLRLHSRQHMDERPSYECPECGRTYGRLTELKMHQRYHTGDKPYACTCCNKRFISKDKLNVHMRTHTGERPFSCPHCGQTFTQTGDRNRHVSKYHPVV</sequence>
<reference evidence="12" key="1">
    <citation type="submission" date="2015-01" db="EMBL/GenBank/DDBJ databases">
        <title>EvidentialGene: Evidence-directed Construction of Complete mRNA Transcriptomes without Genomes.</title>
        <authorList>
            <person name="Gilbert D.G."/>
        </authorList>
    </citation>
    <scope>NUCLEOTIDE SEQUENCE</scope>
</reference>
<feature type="domain" description="C2H2-type" evidence="11">
    <location>
        <begin position="574"/>
        <end position="597"/>
    </location>
</feature>
<feature type="domain" description="C2H2-type" evidence="11">
    <location>
        <begin position="1000"/>
        <end position="1027"/>
    </location>
</feature>
<evidence type="ECO:0000313" key="13">
    <source>
        <dbReference type="Ensembl" id="ENSFHEP00000022049.1"/>
    </source>
</evidence>
<dbReference type="Pfam" id="PF13912">
    <property type="entry name" value="zf-C2H2_6"/>
    <property type="match status" value="3"/>
</dbReference>
<dbReference type="GO" id="GO:0001228">
    <property type="term" value="F:DNA-binding transcription activator activity, RNA polymerase II-specific"/>
    <property type="evidence" value="ECO:0007669"/>
    <property type="project" value="TreeGrafter"/>
</dbReference>
<dbReference type="STRING" id="8078.ENSFHEP00000022049"/>
<dbReference type="FunFam" id="3.30.160.60:FF:002343">
    <property type="entry name" value="Zinc finger protein 33A"/>
    <property type="match status" value="3"/>
</dbReference>
<evidence type="ECO:0000256" key="7">
    <source>
        <dbReference type="ARBA" id="ARBA00023163"/>
    </source>
</evidence>
<accession>A0A146YSZ1</accession>
<feature type="compositionally biased region" description="Polar residues" evidence="10">
    <location>
        <begin position="310"/>
        <end position="329"/>
    </location>
</feature>
<dbReference type="SMART" id="SM00355">
    <property type="entry name" value="ZnF_C2H2"/>
    <property type="match status" value="22"/>
</dbReference>
<dbReference type="PROSITE" id="PS00028">
    <property type="entry name" value="ZINC_FINGER_C2H2_1"/>
    <property type="match status" value="19"/>
</dbReference>
<dbReference type="GO" id="GO:0000978">
    <property type="term" value="F:RNA polymerase II cis-regulatory region sequence-specific DNA binding"/>
    <property type="evidence" value="ECO:0007669"/>
    <property type="project" value="TreeGrafter"/>
</dbReference>
<feature type="domain" description="C2H2-type" evidence="11">
    <location>
        <begin position="389"/>
        <end position="417"/>
    </location>
</feature>
<dbReference type="FunFam" id="3.30.160.60:FF:000110">
    <property type="entry name" value="Zinc finger protein-like"/>
    <property type="match status" value="1"/>
</dbReference>
<dbReference type="Gene3D" id="3.30.160.60">
    <property type="entry name" value="Classic Zinc Finger"/>
    <property type="match status" value="17"/>
</dbReference>
<keyword evidence="7" id="KW-0804">Transcription</keyword>
<dbReference type="FunFam" id="3.30.160.60:FF:001963">
    <property type="entry name" value="Replication initiator 1"/>
    <property type="match status" value="1"/>
</dbReference>
<feature type="region of interest" description="Disordered" evidence="10">
    <location>
        <begin position="493"/>
        <end position="512"/>
    </location>
</feature>
<keyword evidence="8" id="KW-0539">Nucleus</keyword>
<evidence type="ECO:0000313" key="12">
    <source>
        <dbReference type="EMBL" id="JAR57216.1"/>
    </source>
</evidence>
<evidence type="ECO:0000256" key="4">
    <source>
        <dbReference type="ARBA" id="ARBA00022771"/>
    </source>
</evidence>
<feature type="domain" description="C2H2-type" evidence="11">
    <location>
        <begin position="828"/>
        <end position="855"/>
    </location>
</feature>
<feature type="domain" description="C2H2-type" evidence="11">
    <location>
        <begin position="720"/>
        <end position="747"/>
    </location>
</feature>
<feature type="region of interest" description="Disordered" evidence="10">
    <location>
        <begin position="214"/>
        <end position="380"/>
    </location>
</feature>
<evidence type="ECO:0000256" key="2">
    <source>
        <dbReference type="ARBA" id="ARBA00022723"/>
    </source>
</evidence>
<feature type="domain" description="C2H2-type" evidence="11">
    <location>
        <begin position="692"/>
        <end position="719"/>
    </location>
</feature>
<dbReference type="Pfam" id="PF13894">
    <property type="entry name" value="zf-C2H2_4"/>
    <property type="match status" value="1"/>
</dbReference>
<dbReference type="FunFam" id="3.30.160.60:FF:000100">
    <property type="entry name" value="Zinc finger 45-like"/>
    <property type="match status" value="2"/>
</dbReference>
<feature type="domain" description="C2H2-type" evidence="11">
    <location>
        <begin position="972"/>
        <end position="999"/>
    </location>
</feature>
<feature type="domain" description="C2H2-type" evidence="11">
    <location>
        <begin position="800"/>
        <end position="827"/>
    </location>
</feature>
<dbReference type="GO" id="GO:0005634">
    <property type="term" value="C:nucleus"/>
    <property type="evidence" value="ECO:0007669"/>
    <property type="project" value="UniProtKB-SubCell"/>
</dbReference>
<evidence type="ECO:0000256" key="5">
    <source>
        <dbReference type="ARBA" id="ARBA00022833"/>
    </source>
</evidence>
<dbReference type="GeneTree" id="ENSGT00940000170908"/>
<evidence type="ECO:0000256" key="6">
    <source>
        <dbReference type="ARBA" id="ARBA00023015"/>
    </source>
</evidence>
<dbReference type="SUPFAM" id="SSF57667">
    <property type="entry name" value="beta-beta-alpha zinc fingers"/>
    <property type="match status" value="11"/>
</dbReference>
<keyword evidence="4 9" id="KW-0863">Zinc-finger</keyword>
<feature type="domain" description="C2H2-type" evidence="11">
    <location>
        <begin position="418"/>
        <end position="442"/>
    </location>
</feature>
<feature type="domain" description="C2H2-type" evidence="11">
    <location>
        <begin position="746"/>
        <end position="773"/>
    </location>
</feature>
<organism evidence="12">
    <name type="scientific">Fundulus heteroclitus</name>
    <name type="common">Killifish</name>
    <name type="synonym">Mummichog</name>
    <dbReference type="NCBI Taxonomy" id="8078"/>
    <lineage>
        <taxon>Eukaryota</taxon>
        <taxon>Metazoa</taxon>
        <taxon>Chordata</taxon>
        <taxon>Craniata</taxon>
        <taxon>Vertebrata</taxon>
        <taxon>Euteleostomi</taxon>
        <taxon>Actinopterygii</taxon>
        <taxon>Neopterygii</taxon>
        <taxon>Teleostei</taxon>
        <taxon>Neoteleostei</taxon>
        <taxon>Acanthomorphata</taxon>
        <taxon>Ovalentaria</taxon>
        <taxon>Atherinomorphae</taxon>
        <taxon>Cyprinodontiformes</taxon>
        <taxon>Fundulidae</taxon>
        <taxon>Fundulus</taxon>
    </lineage>
</organism>
<feature type="domain" description="C2H2-type" evidence="11">
    <location>
        <begin position="602"/>
        <end position="628"/>
    </location>
</feature>
<proteinExistence type="predicted"/>
<dbReference type="Ensembl" id="ENSFHET00000013894.1">
    <property type="protein sequence ID" value="ENSFHEP00000022049.1"/>
    <property type="gene ID" value="ENSFHEG00000000070.1"/>
</dbReference>
<dbReference type="InterPro" id="IPR036236">
    <property type="entry name" value="Znf_C2H2_sf"/>
</dbReference>
<dbReference type="EMBL" id="GCES01029107">
    <property type="protein sequence ID" value="JAR57216.1"/>
    <property type="molecule type" value="Transcribed_RNA"/>
</dbReference>
<evidence type="ECO:0000256" key="3">
    <source>
        <dbReference type="ARBA" id="ARBA00022737"/>
    </source>
</evidence>
<dbReference type="FunFam" id="3.30.160.60:FF:000358">
    <property type="entry name" value="zinc finger protein 24"/>
    <property type="match status" value="1"/>
</dbReference>
<reference evidence="13" key="2">
    <citation type="submission" date="2025-05" db="UniProtKB">
        <authorList>
            <consortium name="Ensembl"/>
        </authorList>
    </citation>
    <scope>IDENTIFICATION</scope>
</reference>
<dbReference type="AlphaFoldDB" id="A0A146YSZ1"/>
<name>A0A146YSZ1_FUNHE</name>
<keyword evidence="14" id="KW-1185">Reference proteome</keyword>
<keyword evidence="6" id="KW-0805">Transcription regulation</keyword>
<dbReference type="PANTHER" id="PTHR24393">
    <property type="entry name" value="ZINC FINGER PROTEIN"/>
    <property type="match status" value="1"/>
</dbReference>
<feature type="domain" description="C2H2-type" evidence="11">
    <location>
        <begin position="773"/>
        <end position="800"/>
    </location>
</feature>
<feature type="domain" description="C2H2-type" evidence="11">
    <location>
        <begin position="859"/>
        <end position="886"/>
    </location>
</feature>
<protein>
    <submittedName>
        <fullName evidence="13">Zinc finger protein 271-like</fullName>
    </submittedName>
    <submittedName>
        <fullName evidence="12">Zinc finger protein 845</fullName>
    </submittedName>
</protein>
<keyword evidence="3" id="KW-0677">Repeat</keyword>
<keyword evidence="2" id="KW-0479">Metal-binding</keyword>
<dbReference type="FunFam" id="3.30.160.60:FF:000060">
    <property type="entry name" value="zinc finger protein 436"/>
    <property type="match status" value="1"/>
</dbReference>
<dbReference type="InterPro" id="IPR013087">
    <property type="entry name" value="Znf_C2H2_type"/>
</dbReference>
<feature type="domain" description="C2H2-type" evidence="11">
    <location>
        <begin position="629"/>
        <end position="656"/>
    </location>
</feature>
<keyword evidence="5" id="KW-0862">Zinc</keyword>
<feature type="domain" description="C2H2-type" evidence="11">
    <location>
        <begin position="943"/>
        <end position="970"/>
    </location>
</feature>
<comment type="subcellular location">
    <subcellularLocation>
        <location evidence="1">Nucleus</location>
    </subcellularLocation>
</comment>
<dbReference type="GO" id="GO:0008270">
    <property type="term" value="F:zinc ion binding"/>
    <property type="evidence" value="ECO:0007669"/>
    <property type="project" value="UniProtKB-KW"/>
</dbReference>
<feature type="domain" description="C2H2-type" evidence="11">
    <location>
        <begin position="1028"/>
        <end position="1051"/>
    </location>
</feature>